<dbReference type="GO" id="GO:0003735">
    <property type="term" value="F:structural constituent of ribosome"/>
    <property type="evidence" value="ECO:0007669"/>
    <property type="project" value="TreeGrafter"/>
</dbReference>
<feature type="domain" description="Tex-like central region" evidence="3">
    <location>
        <begin position="139"/>
        <end position="300"/>
    </location>
</feature>
<dbReference type="SUPFAM" id="SSF158832">
    <property type="entry name" value="Tex N-terminal region-like"/>
    <property type="match status" value="1"/>
</dbReference>
<evidence type="ECO:0000259" key="2">
    <source>
        <dbReference type="Pfam" id="PF16921"/>
    </source>
</evidence>
<dbReference type="GO" id="GO:0003729">
    <property type="term" value="F:mRNA binding"/>
    <property type="evidence" value="ECO:0007669"/>
    <property type="project" value="TreeGrafter"/>
</dbReference>
<organism evidence="4">
    <name type="scientific">bioreactor metagenome</name>
    <dbReference type="NCBI Taxonomy" id="1076179"/>
    <lineage>
        <taxon>unclassified sequences</taxon>
        <taxon>metagenomes</taxon>
        <taxon>ecological metagenomes</taxon>
    </lineage>
</organism>
<dbReference type="InterPro" id="IPR012337">
    <property type="entry name" value="RNaseH-like_sf"/>
</dbReference>
<feature type="domain" description="Tex-like protein N-terminal" evidence="1">
    <location>
        <begin position="4"/>
        <end position="76"/>
    </location>
</feature>
<dbReference type="Gene3D" id="3.30.420.140">
    <property type="entry name" value="YqgF/RNase H-like domain"/>
    <property type="match status" value="1"/>
</dbReference>
<dbReference type="InterPro" id="IPR023323">
    <property type="entry name" value="Tex-like_dom_sf"/>
</dbReference>
<accession>A0A645AGG8</accession>
<dbReference type="Pfam" id="PF22706">
    <property type="entry name" value="Tex_central_region"/>
    <property type="match status" value="1"/>
</dbReference>
<dbReference type="Pfam" id="PF16921">
    <property type="entry name" value="Tex_YqgF"/>
    <property type="match status" value="1"/>
</dbReference>
<dbReference type="FunFam" id="1.10.10.650:FF:000001">
    <property type="entry name" value="S1 RNA-binding domain 1"/>
    <property type="match status" value="1"/>
</dbReference>
<dbReference type="GO" id="GO:0006412">
    <property type="term" value="P:translation"/>
    <property type="evidence" value="ECO:0007669"/>
    <property type="project" value="TreeGrafter"/>
</dbReference>
<evidence type="ECO:0000259" key="1">
    <source>
        <dbReference type="Pfam" id="PF09371"/>
    </source>
</evidence>
<dbReference type="Gene3D" id="1.10.10.650">
    <property type="entry name" value="RuvA domain 2-like"/>
    <property type="match status" value="1"/>
</dbReference>
<feature type="domain" description="Tex protein YqgF-like" evidence="2">
    <location>
        <begin position="317"/>
        <end position="368"/>
    </location>
</feature>
<dbReference type="PANTHER" id="PTHR10724">
    <property type="entry name" value="30S RIBOSOMAL PROTEIN S1"/>
    <property type="match status" value="1"/>
</dbReference>
<protein>
    <submittedName>
        <fullName evidence="4">Protein YhgF</fullName>
    </submittedName>
</protein>
<gene>
    <name evidence="4" type="primary">yhgF_26</name>
    <name evidence="4" type="ORF">SDC9_95471</name>
</gene>
<dbReference type="InterPro" id="IPR032639">
    <property type="entry name" value="Tex_YqgF"/>
</dbReference>
<dbReference type="Pfam" id="PF09371">
    <property type="entry name" value="Tex_N"/>
    <property type="match status" value="1"/>
</dbReference>
<dbReference type="AlphaFoldDB" id="A0A645AGG8"/>
<proteinExistence type="predicted"/>
<name>A0A645AGG8_9ZZZZ</name>
<evidence type="ECO:0000259" key="3">
    <source>
        <dbReference type="Pfam" id="PF22706"/>
    </source>
</evidence>
<dbReference type="PANTHER" id="PTHR10724:SF10">
    <property type="entry name" value="S1 RNA-BINDING DOMAIN-CONTAINING PROTEIN 1"/>
    <property type="match status" value="1"/>
</dbReference>
<sequence>MLDFAKSIAQALKLRPEQVAATIELFDEGATIPFVARYRKERTGTLDEEQLRQVQDLLVKGRALEERRAAVIASIEEQGKMTPELLEKLQTADNITTVEDLYAPYKPKRRTRASIAREKGLQGLADMILTQARTPGEADRMAQGYLNEQVTTVEEALAGARDIVAETISDHAEVRASTRRKAMQWGMLAAEKIEDAKDEKAVYEVYYEFNSRVDKLRPHQVLAINRGETEKVLRVKVTLEEKDWKGSIVDYFRPDLRSPFCDELEVAINDSAERLLLPAIERDVRRELTVAAETHAIKVFAANLRALLGQPPLLNQTVLGLDPGFRTGTKLAVVGPTGKLLDTGTIYPHVPQRNWEESKAMLKAMDTQWYMIMADMELEMSFMRSLLYHI</sequence>
<dbReference type="Gene3D" id="1.10.3500.10">
    <property type="entry name" value="Tex N-terminal region-like"/>
    <property type="match status" value="1"/>
</dbReference>
<dbReference type="InterPro" id="IPR037027">
    <property type="entry name" value="YqgF/RNaseH-like_dom_sf"/>
</dbReference>
<dbReference type="InterPro" id="IPR023319">
    <property type="entry name" value="Tex-like_HTH_dom_sf"/>
</dbReference>
<dbReference type="InterPro" id="IPR055179">
    <property type="entry name" value="Tex-like_central_region"/>
</dbReference>
<dbReference type="InterPro" id="IPR050437">
    <property type="entry name" value="Ribos_protein_bS1-like"/>
</dbReference>
<comment type="caution">
    <text evidence="4">The sequence shown here is derived from an EMBL/GenBank/DDBJ whole genome shotgun (WGS) entry which is preliminary data.</text>
</comment>
<dbReference type="EMBL" id="VSSQ01012233">
    <property type="protein sequence ID" value="MPM48744.1"/>
    <property type="molecule type" value="Genomic_DNA"/>
</dbReference>
<dbReference type="GO" id="GO:0006139">
    <property type="term" value="P:nucleobase-containing compound metabolic process"/>
    <property type="evidence" value="ECO:0007669"/>
    <property type="project" value="InterPro"/>
</dbReference>
<reference evidence="4" key="1">
    <citation type="submission" date="2019-08" db="EMBL/GenBank/DDBJ databases">
        <authorList>
            <person name="Kucharzyk K."/>
            <person name="Murdoch R.W."/>
            <person name="Higgins S."/>
            <person name="Loffler F."/>
        </authorList>
    </citation>
    <scope>NUCLEOTIDE SEQUENCE</scope>
</reference>
<evidence type="ECO:0000313" key="4">
    <source>
        <dbReference type="EMBL" id="MPM48744.1"/>
    </source>
</evidence>
<dbReference type="InterPro" id="IPR018974">
    <property type="entry name" value="Tex-like_N"/>
</dbReference>
<dbReference type="SUPFAM" id="SSF53098">
    <property type="entry name" value="Ribonuclease H-like"/>
    <property type="match status" value="1"/>
</dbReference>